<dbReference type="GeneID" id="37037043"/>
<proteinExistence type="predicted"/>
<feature type="compositionally biased region" description="Polar residues" evidence="1">
    <location>
        <begin position="1226"/>
        <end position="1235"/>
    </location>
</feature>
<feature type="compositionally biased region" description="Polar residues" evidence="1">
    <location>
        <begin position="1044"/>
        <end position="1065"/>
    </location>
</feature>
<feature type="compositionally biased region" description="Basic and acidic residues" evidence="1">
    <location>
        <begin position="1"/>
        <end position="12"/>
    </location>
</feature>
<accession>A0A316W113</accession>
<dbReference type="InParanoid" id="A0A316W113"/>
<dbReference type="OrthoDB" id="10507504at2759"/>
<feature type="compositionally biased region" description="Basic and acidic residues" evidence="1">
    <location>
        <begin position="691"/>
        <end position="718"/>
    </location>
</feature>
<feature type="region of interest" description="Disordered" evidence="1">
    <location>
        <begin position="1"/>
        <end position="68"/>
    </location>
</feature>
<feature type="compositionally biased region" description="Basic residues" evidence="1">
    <location>
        <begin position="755"/>
        <end position="770"/>
    </location>
</feature>
<feature type="region of interest" description="Disordered" evidence="1">
    <location>
        <begin position="825"/>
        <end position="909"/>
    </location>
</feature>
<dbReference type="RefSeq" id="XP_025369968.1">
    <property type="nucleotide sequence ID" value="XM_025515173.1"/>
</dbReference>
<dbReference type="EMBL" id="KZ819376">
    <property type="protein sequence ID" value="PWN42808.1"/>
    <property type="molecule type" value="Genomic_DNA"/>
</dbReference>
<keyword evidence="3" id="KW-1185">Reference proteome</keyword>
<feature type="region of interest" description="Disordered" evidence="1">
    <location>
        <begin position="1027"/>
        <end position="1110"/>
    </location>
</feature>
<feature type="region of interest" description="Disordered" evidence="1">
    <location>
        <begin position="642"/>
        <end position="772"/>
    </location>
</feature>
<organism evidence="2 3">
    <name type="scientific">Ceraceosorus guamensis</name>
    <dbReference type="NCBI Taxonomy" id="1522189"/>
    <lineage>
        <taxon>Eukaryota</taxon>
        <taxon>Fungi</taxon>
        <taxon>Dikarya</taxon>
        <taxon>Basidiomycota</taxon>
        <taxon>Ustilaginomycotina</taxon>
        <taxon>Exobasidiomycetes</taxon>
        <taxon>Ceraceosorales</taxon>
        <taxon>Ceraceosoraceae</taxon>
        <taxon>Ceraceosorus</taxon>
    </lineage>
</organism>
<feature type="compositionally biased region" description="Low complexity" evidence="1">
    <location>
        <begin position="1094"/>
        <end position="1105"/>
    </location>
</feature>
<feature type="compositionally biased region" description="Low complexity" evidence="1">
    <location>
        <begin position="1295"/>
        <end position="1307"/>
    </location>
</feature>
<feature type="compositionally biased region" description="Low complexity" evidence="1">
    <location>
        <begin position="40"/>
        <end position="49"/>
    </location>
</feature>
<feature type="compositionally biased region" description="Polar residues" evidence="1">
    <location>
        <begin position="519"/>
        <end position="537"/>
    </location>
</feature>
<reference evidence="2 3" key="1">
    <citation type="journal article" date="2018" name="Mol. Biol. Evol.">
        <title>Broad Genomic Sampling Reveals a Smut Pathogenic Ancestry of the Fungal Clade Ustilaginomycotina.</title>
        <authorList>
            <person name="Kijpornyongpan T."/>
            <person name="Mondo S.J."/>
            <person name="Barry K."/>
            <person name="Sandor L."/>
            <person name="Lee J."/>
            <person name="Lipzen A."/>
            <person name="Pangilinan J."/>
            <person name="LaButti K."/>
            <person name="Hainaut M."/>
            <person name="Henrissat B."/>
            <person name="Grigoriev I.V."/>
            <person name="Spatafora J.W."/>
            <person name="Aime M.C."/>
        </authorList>
    </citation>
    <scope>NUCLEOTIDE SEQUENCE [LARGE SCALE GENOMIC DNA]</scope>
    <source>
        <strain evidence="2 3">MCA 4658</strain>
    </source>
</reference>
<feature type="compositionally biased region" description="Polar residues" evidence="1">
    <location>
        <begin position="869"/>
        <end position="904"/>
    </location>
</feature>
<name>A0A316W113_9BASI</name>
<evidence type="ECO:0000313" key="3">
    <source>
        <dbReference type="Proteomes" id="UP000245783"/>
    </source>
</evidence>
<evidence type="ECO:0000313" key="2">
    <source>
        <dbReference type="EMBL" id="PWN42808.1"/>
    </source>
</evidence>
<gene>
    <name evidence="2" type="ORF">IE81DRAFT_329996</name>
</gene>
<protein>
    <submittedName>
        <fullName evidence="2">Uncharacterized protein</fullName>
    </submittedName>
</protein>
<dbReference type="Proteomes" id="UP000245783">
    <property type="component" value="Unassembled WGS sequence"/>
</dbReference>
<feature type="region of interest" description="Disordered" evidence="1">
    <location>
        <begin position="1172"/>
        <end position="1254"/>
    </location>
</feature>
<feature type="region of interest" description="Disordered" evidence="1">
    <location>
        <begin position="181"/>
        <end position="205"/>
    </location>
</feature>
<feature type="region of interest" description="Disordered" evidence="1">
    <location>
        <begin position="1266"/>
        <end position="1331"/>
    </location>
</feature>
<feature type="compositionally biased region" description="Polar residues" evidence="1">
    <location>
        <begin position="1174"/>
        <end position="1193"/>
    </location>
</feature>
<sequence length="1394" mass="149469">MLQRAPEDHDSGLRAIYGNEMRKVGASRDVAGSTQHNKPRSSAPPTRAPVARRTRQASNPAHSRTRDTPAILAAQGLRRCDQVPISEAWAVFGHRNVGTLPRDRSASVTFQAGCERDARPDGFVGLLHRSTEGSTPAGVRAGQCPVLAPSAPRPVAMTAPSQVRALPVNLTAAGGCSSLNSTSLPIPPSRPCQFSTAPPTRGRRPHDMPRMINLSALATPFVAAEESAKMITAVSSPPSSQARGTSSTMAVAPSRVAYALPRRPMLRTESSQIGSETSVSSYASNTSWISHGTDVSLRPGEILPTAPLHLRTQELCAVRQSRRVSATSFASSASLHDRHQQVKRALRPLKDSPCSATSFADQRYGSPIVPWSEHCGSSLPTLLEPPSSKRACRLHLSHQPWRSFSANLPDLHKGTFVGSRATVGPATGKHARVHSAHSLSFSELRLPSIHIPERLRHFSPGSLRSWKDSYQGFKASSGKQCALEEVLGAPSSGDEGPYAICKAVAEDAASSRKSSASSLQERSVNSSRCHDLQSFSKQHPRSYAAVAARSGPKMARSDGPRRGLLSLRRSQEATNTRPLSPQQTGPARLQRQEQPSQAVLNHHARVNAATYPSEPPTLPPILPPVRITGEPLLNLNSWGNLDFGTTDSKRASRSARSIKSNRYSRISNRSELPPFLRPGGDSHLPSSSGQRARDPHQLRASPIRRDAFQRLPDTKSESRPTTAPHPIREQSHAQNVSQPRREPGHQQSASQGRALPRRGSQRVTPLHHQRAVFTRKASTVPVDVTPASLPIPLPVADETPDHLGPQVRINTTSLGTIIYTGNAPQDARSLNGGASDTLPFSQRAPAAPAPTQEASQDAASHCGRRNVVDPTTKSSAAYSTRSDQAVAPQSRQRAGSNASRSTKVNVPVRAPQQYLHDTREVHRPPELRTMLPQSRSRADSAATRSANVCPPAPSARQYVRDVRGPLFTLDATTMIPRSRPRAESTASRIANVCPAARSAKNSLPDTHATAIPHRQASTSGISASARMFAPPSTSQLRARPQAQLGDSQREGSSVLANPNSGQNDVRTPRPPQALNPHEVTSQVSSSEDELGHGVQRSRQQRAQVACSPRTDDEASKLWKHLEQRLGVNLSCAQGEGHDGSDRAAAKCGPAPKADIDDAVSAVQTAWQKTVKMDAQSSQATRASEAGTESSVRSTHSRRAPVGWISERGSQDSTLSGSRIPVPISQKRASVTSCAGGTSRIPRPPLKARPVNARNRDLSVLPTSIQSRVAPPNARARGEFGVGRPRADTETSVSLSATSGISSDSESSQEGAKTPKDLRAASPVANKQPTCSSSPVAMTLLALRSNTIRRSVRQAIDDRDFGMEDENIDYIGVAPRLTAQRYAENNAALAELGCS</sequence>
<feature type="compositionally biased region" description="Polar residues" evidence="1">
    <location>
        <begin position="572"/>
        <end position="585"/>
    </location>
</feature>
<feature type="region of interest" description="Disordered" evidence="1">
    <location>
        <begin position="931"/>
        <end position="952"/>
    </location>
</feature>
<evidence type="ECO:0000256" key="1">
    <source>
        <dbReference type="SAM" id="MobiDB-lite"/>
    </source>
</evidence>
<feature type="region of interest" description="Disordered" evidence="1">
    <location>
        <begin position="513"/>
        <end position="596"/>
    </location>
</feature>